<dbReference type="OrthoDB" id="5847021at2759"/>
<dbReference type="AlphaFoldDB" id="F2UI51"/>
<keyword evidence="2" id="KW-0479">Metal-binding</keyword>
<dbReference type="GO" id="GO:0006096">
    <property type="term" value="P:glycolytic process"/>
    <property type="evidence" value="ECO:0007669"/>
    <property type="project" value="UniProtKB-KW"/>
</dbReference>
<dbReference type="KEGG" id="sre:PTSG_12687"/>
<dbReference type="InterPro" id="IPR007666">
    <property type="entry name" value="ADP_PFK/GK"/>
</dbReference>
<dbReference type="Gene3D" id="3.40.1190.20">
    <property type="match status" value="1"/>
</dbReference>
<dbReference type="Pfam" id="PF04587">
    <property type="entry name" value="ADP_PFK_GK"/>
    <property type="match status" value="1"/>
</dbReference>
<evidence type="ECO:0000313" key="6">
    <source>
        <dbReference type="EMBL" id="EGD76800.1"/>
    </source>
</evidence>
<dbReference type="STRING" id="946362.F2UI51"/>
<dbReference type="InParanoid" id="F2UI51"/>
<dbReference type="GO" id="GO:0005783">
    <property type="term" value="C:endoplasmic reticulum"/>
    <property type="evidence" value="ECO:0007669"/>
    <property type="project" value="TreeGrafter"/>
</dbReference>
<proteinExistence type="predicted"/>
<sequence>MVPALPLLDALNASATAMPSGPADLTALASVDDLTRCFAHHFAQGAAAERFFADAEVFNAIVSAARSLPQTVAFTGGNAALMADFLAAADTREHRHEVILAARVGPRLKQLLRPGITVPDEFLDEADEYHVIMEYHRGDQWGEATAPQANRFIFSHDRTNAELRAVPTLHKLVKEDSGTLHGTQHTYVISGVHMLEGQTPTAQGMAIRRLERMLTSLPPQAPVHLELASISDATLMRLAAAHLLPRVTSLGLNEQELAFLLTHFAHSSSGGDSDNSGDDSKPTTSARVLLTQPLETIRQLKHIFARLGPDSRLSRIHFHCLTYHLIASHQGHWTGAGTAAAAGSLAASRRACEDPHINVASFDILLPPNTPNTNTWLHRNAVSVKKERIYEFAVAPVLVCKRPTKTVGLGDTISAAGLEYSAYRP</sequence>
<reference evidence="6" key="1">
    <citation type="submission" date="2009-08" db="EMBL/GenBank/DDBJ databases">
        <title>Annotation of Salpingoeca rosetta.</title>
        <authorList>
            <consortium name="The Broad Institute Genome Sequencing Platform"/>
            <person name="Russ C."/>
            <person name="Cuomo C."/>
            <person name="Burger G."/>
            <person name="Gray M.W."/>
            <person name="Holland P.W.H."/>
            <person name="King N."/>
            <person name="Lang F.B.F."/>
            <person name="Roger A.J."/>
            <person name="Ruiz-Trillo I."/>
            <person name="Young S.K."/>
            <person name="Zeng Q."/>
            <person name="Gargeya S."/>
            <person name="Alvarado L."/>
            <person name="Berlin A."/>
            <person name="Chapman S.B."/>
            <person name="Chen Z."/>
            <person name="Freedman E."/>
            <person name="Gellesch M."/>
            <person name="Goldberg J."/>
            <person name="Griggs A."/>
            <person name="Gujja S."/>
            <person name="Heilman E."/>
            <person name="Heiman D."/>
            <person name="Howarth C."/>
            <person name="Mehta T."/>
            <person name="Neiman D."/>
            <person name="Pearson M."/>
            <person name="Roberts A."/>
            <person name="Saif S."/>
            <person name="Shea T."/>
            <person name="Shenoy N."/>
            <person name="Sisk P."/>
            <person name="Stolte C."/>
            <person name="Sykes S."/>
            <person name="White J."/>
            <person name="Yandava C."/>
            <person name="Haas B."/>
            <person name="Nusbaum C."/>
            <person name="Birren B."/>
        </authorList>
    </citation>
    <scope>NUCLEOTIDE SEQUENCE [LARGE SCALE GENOMIC DNA]</scope>
    <source>
        <strain evidence="6">ATCC 50818</strain>
    </source>
</reference>
<evidence type="ECO:0000256" key="2">
    <source>
        <dbReference type="ARBA" id="ARBA00022723"/>
    </source>
</evidence>
<evidence type="ECO:0008006" key="8">
    <source>
        <dbReference type="Google" id="ProtNLM"/>
    </source>
</evidence>
<dbReference type="PANTHER" id="PTHR21208:SF0">
    <property type="entry name" value="ADP-DEPENDENT GLUCOKINASE"/>
    <property type="match status" value="1"/>
</dbReference>
<gene>
    <name evidence="6" type="ORF">PTSG_12687</name>
</gene>
<dbReference type="PANTHER" id="PTHR21208">
    <property type="entry name" value="ADP-DEPENDENT GLUCOKINASE"/>
    <property type="match status" value="1"/>
</dbReference>
<keyword evidence="4" id="KW-0460">Magnesium</keyword>
<dbReference type="EMBL" id="GL832975">
    <property type="protein sequence ID" value="EGD76800.1"/>
    <property type="molecule type" value="Genomic_DNA"/>
</dbReference>
<evidence type="ECO:0000313" key="7">
    <source>
        <dbReference type="Proteomes" id="UP000007799"/>
    </source>
</evidence>
<keyword evidence="1" id="KW-0808">Transferase</keyword>
<keyword evidence="5" id="KW-0324">Glycolysis</keyword>
<dbReference type="InterPro" id="IPR029056">
    <property type="entry name" value="Ribokinase-like"/>
</dbReference>
<evidence type="ECO:0000256" key="4">
    <source>
        <dbReference type="ARBA" id="ARBA00022842"/>
    </source>
</evidence>
<dbReference type="GO" id="GO:0006006">
    <property type="term" value="P:glucose metabolic process"/>
    <property type="evidence" value="ECO:0007669"/>
    <property type="project" value="TreeGrafter"/>
</dbReference>
<keyword evidence="7" id="KW-1185">Reference proteome</keyword>
<dbReference type="GO" id="GO:0046872">
    <property type="term" value="F:metal ion binding"/>
    <property type="evidence" value="ECO:0007669"/>
    <property type="project" value="UniProtKB-KW"/>
</dbReference>
<evidence type="ECO:0000256" key="1">
    <source>
        <dbReference type="ARBA" id="ARBA00022679"/>
    </source>
</evidence>
<dbReference type="OMA" id="FIHYMGR"/>
<dbReference type="GeneID" id="16071734"/>
<organism evidence="7">
    <name type="scientific">Salpingoeca rosetta (strain ATCC 50818 / BSB-021)</name>
    <dbReference type="NCBI Taxonomy" id="946362"/>
    <lineage>
        <taxon>Eukaryota</taxon>
        <taxon>Choanoflagellata</taxon>
        <taxon>Craspedida</taxon>
        <taxon>Salpingoecidae</taxon>
        <taxon>Salpingoeca</taxon>
    </lineage>
</organism>
<protein>
    <recommendedName>
        <fullName evidence="8">ADP-dependent glucokinase</fullName>
    </recommendedName>
</protein>
<dbReference type="eggNOG" id="KOG4184">
    <property type="taxonomic scope" value="Eukaryota"/>
</dbReference>
<name>F2UI51_SALR5</name>
<keyword evidence="3" id="KW-0418">Kinase</keyword>
<dbReference type="Proteomes" id="UP000007799">
    <property type="component" value="Unassembled WGS sequence"/>
</dbReference>
<dbReference type="GO" id="GO:0043843">
    <property type="term" value="F:ADP-specific glucokinase activity"/>
    <property type="evidence" value="ECO:0007669"/>
    <property type="project" value="TreeGrafter"/>
</dbReference>
<dbReference type="FunCoup" id="F2UI51">
    <property type="interactions" value="794"/>
</dbReference>
<evidence type="ECO:0000256" key="3">
    <source>
        <dbReference type="ARBA" id="ARBA00022777"/>
    </source>
</evidence>
<dbReference type="PROSITE" id="PS51255">
    <property type="entry name" value="ADPK"/>
    <property type="match status" value="1"/>
</dbReference>
<dbReference type="RefSeq" id="XP_004991172.1">
    <property type="nucleotide sequence ID" value="XM_004991115.1"/>
</dbReference>
<dbReference type="SUPFAM" id="SSF53613">
    <property type="entry name" value="Ribokinase-like"/>
    <property type="match status" value="1"/>
</dbReference>
<accession>F2UI51</accession>
<evidence type="ECO:0000256" key="5">
    <source>
        <dbReference type="ARBA" id="ARBA00023152"/>
    </source>
</evidence>